<name>A0A0K9NY68_ZOSMR</name>
<dbReference type="CDD" id="cd00756">
    <property type="entry name" value="MoaE"/>
    <property type="match status" value="1"/>
</dbReference>
<accession>A0A0K9NY68</accession>
<feature type="binding site" evidence="4">
    <location>
        <begin position="121"/>
        <end position="122"/>
    </location>
    <ligand>
        <name>substrate</name>
    </ligand>
</feature>
<keyword evidence="2 4" id="KW-0808">Transferase</keyword>
<comment type="pathway">
    <text evidence="4">Cofactor biosynthesis; molybdopterin biosynthesis.</text>
</comment>
<dbReference type="AlphaFoldDB" id="A0A0K9NY68"/>
<dbReference type="GO" id="GO:0006777">
    <property type="term" value="P:Mo-molybdopterin cofactor biosynthetic process"/>
    <property type="evidence" value="ECO:0007669"/>
    <property type="project" value="UniProtKB-UniRule"/>
</dbReference>
<evidence type="ECO:0000256" key="1">
    <source>
        <dbReference type="ARBA" id="ARBA00022490"/>
    </source>
</evidence>
<dbReference type="UniPathway" id="UPA00344"/>
<evidence type="ECO:0000256" key="3">
    <source>
        <dbReference type="ARBA" id="ARBA00023150"/>
    </source>
</evidence>
<organism evidence="5 6">
    <name type="scientific">Zostera marina</name>
    <name type="common">Eelgrass</name>
    <dbReference type="NCBI Taxonomy" id="29655"/>
    <lineage>
        <taxon>Eukaryota</taxon>
        <taxon>Viridiplantae</taxon>
        <taxon>Streptophyta</taxon>
        <taxon>Embryophyta</taxon>
        <taxon>Tracheophyta</taxon>
        <taxon>Spermatophyta</taxon>
        <taxon>Magnoliopsida</taxon>
        <taxon>Liliopsida</taxon>
        <taxon>Zosteraceae</taxon>
        <taxon>Zostera</taxon>
    </lineage>
</organism>
<evidence type="ECO:0000256" key="2">
    <source>
        <dbReference type="ARBA" id="ARBA00022679"/>
    </source>
</evidence>
<proteinExistence type="inferred from homology"/>
<dbReference type="GO" id="GO:1990140">
    <property type="term" value="C:molybdopterin synthase complex"/>
    <property type="evidence" value="ECO:0007669"/>
    <property type="project" value="UniProtKB-UniRule"/>
</dbReference>
<dbReference type="Pfam" id="PF02391">
    <property type="entry name" value="MoaE"/>
    <property type="match status" value="1"/>
</dbReference>
<dbReference type="FunFam" id="3.90.1170.40:FF:000002">
    <property type="entry name" value="Molybdopterin synthase catalytic subunit"/>
    <property type="match status" value="1"/>
</dbReference>
<dbReference type="InterPro" id="IPR036563">
    <property type="entry name" value="MoaE_sf"/>
</dbReference>
<evidence type="ECO:0000256" key="4">
    <source>
        <dbReference type="HAMAP-Rule" id="MF_03052"/>
    </source>
</evidence>
<comment type="subcellular location">
    <subcellularLocation>
        <location evidence="4">Cytoplasm</location>
    </subcellularLocation>
</comment>
<evidence type="ECO:0000313" key="6">
    <source>
        <dbReference type="Proteomes" id="UP000036987"/>
    </source>
</evidence>
<feature type="binding site" evidence="4">
    <location>
        <position position="137"/>
    </location>
    <ligand>
        <name>substrate</name>
    </ligand>
</feature>
<keyword evidence="3 4" id="KW-0501">Molybdenum cofactor biosynthesis</keyword>
<keyword evidence="1 4" id="KW-0963">Cytoplasm</keyword>
<evidence type="ECO:0000313" key="5">
    <source>
        <dbReference type="EMBL" id="KMZ61618.1"/>
    </source>
</evidence>
<keyword evidence="6" id="KW-1185">Reference proteome</keyword>
<dbReference type="Proteomes" id="UP000036987">
    <property type="component" value="Unassembled WGS sequence"/>
</dbReference>
<dbReference type="HAMAP" id="MF_03052">
    <property type="entry name" value="MOC2B"/>
    <property type="match status" value="1"/>
</dbReference>
<reference evidence="6" key="1">
    <citation type="journal article" date="2016" name="Nature">
        <title>The genome of the seagrass Zostera marina reveals angiosperm adaptation to the sea.</title>
        <authorList>
            <person name="Olsen J.L."/>
            <person name="Rouze P."/>
            <person name="Verhelst B."/>
            <person name="Lin Y.-C."/>
            <person name="Bayer T."/>
            <person name="Collen J."/>
            <person name="Dattolo E."/>
            <person name="De Paoli E."/>
            <person name="Dittami S."/>
            <person name="Maumus F."/>
            <person name="Michel G."/>
            <person name="Kersting A."/>
            <person name="Lauritano C."/>
            <person name="Lohaus R."/>
            <person name="Toepel M."/>
            <person name="Tonon T."/>
            <person name="Vanneste K."/>
            <person name="Amirebrahimi M."/>
            <person name="Brakel J."/>
            <person name="Bostroem C."/>
            <person name="Chovatia M."/>
            <person name="Grimwood J."/>
            <person name="Jenkins J.W."/>
            <person name="Jueterbock A."/>
            <person name="Mraz A."/>
            <person name="Stam W.T."/>
            <person name="Tice H."/>
            <person name="Bornberg-Bauer E."/>
            <person name="Green P.J."/>
            <person name="Pearson G.A."/>
            <person name="Procaccini G."/>
            <person name="Duarte C.M."/>
            <person name="Schmutz J."/>
            <person name="Reusch T.B.H."/>
            <person name="Van de Peer Y."/>
        </authorList>
    </citation>
    <scope>NUCLEOTIDE SEQUENCE [LARGE SCALE GENOMIC DNA]</scope>
    <source>
        <strain evidence="6">cv. Finnish</strain>
    </source>
</reference>
<comment type="function">
    <text evidence="4">Catalytic subunit of the molybdopterin synthase complex, a complex that catalyzes the conversion of precursor Z into molybdopterin. Acts by mediating the incorporation of 2 sulfur atoms from thiocarboxylated MOCS2A into precursor Z to generate a dithiolene group.</text>
</comment>
<comment type="similarity">
    <text evidence="4">Belongs to the MoaE family. MOCS2B subfamily.</text>
</comment>
<dbReference type="GO" id="GO:0005829">
    <property type="term" value="C:cytosol"/>
    <property type="evidence" value="ECO:0000318"/>
    <property type="project" value="GO_Central"/>
</dbReference>
<dbReference type="GO" id="GO:0030366">
    <property type="term" value="F:molybdopterin synthase activity"/>
    <property type="evidence" value="ECO:0007669"/>
    <property type="project" value="UniProtKB-UniRule"/>
</dbReference>
<comment type="caution">
    <text evidence="5">The sequence shown here is derived from an EMBL/GenBank/DDBJ whole genome shotgun (WGS) entry which is preliminary data.</text>
</comment>
<comment type="subunit">
    <text evidence="4">Heterotetramer; composed of 2 small (MOCS2A) and 2 large (MOCS2B) subunits.</text>
</comment>
<dbReference type="STRING" id="29655.A0A0K9NY68"/>
<dbReference type="EMBL" id="LFYR01001452">
    <property type="protein sequence ID" value="KMZ61618.1"/>
    <property type="molecule type" value="Genomic_DNA"/>
</dbReference>
<feature type="binding site" evidence="4">
    <location>
        <begin position="144"/>
        <end position="146"/>
    </location>
    <ligand>
        <name>substrate</name>
    </ligand>
</feature>
<comment type="catalytic activity">
    <reaction evidence="4">
        <text>2 [molybdopterin-synthase sulfur-carrier protein]-C-terminal-Gly-aminoethanethioate + cyclic pyranopterin phosphate + H2O = molybdopterin + 2 [molybdopterin-synthase sulfur-carrier protein]-C-terminal Gly-Gly + 2 H(+)</text>
        <dbReference type="Rhea" id="RHEA:26333"/>
        <dbReference type="Rhea" id="RHEA-COMP:12202"/>
        <dbReference type="Rhea" id="RHEA-COMP:19907"/>
        <dbReference type="ChEBI" id="CHEBI:15377"/>
        <dbReference type="ChEBI" id="CHEBI:15378"/>
        <dbReference type="ChEBI" id="CHEBI:58698"/>
        <dbReference type="ChEBI" id="CHEBI:59648"/>
        <dbReference type="ChEBI" id="CHEBI:90778"/>
        <dbReference type="ChEBI" id="CHEBI:232372"/>
        <dbReference type="EC" id="2.8.1.12"/>
    </reaction>
</comment>
<protein>
    <recommendedName>
        <fullName evidence="4">Molybdopterin synthase catalytic subunit</fullName>
        <ecNumber evidence="4">2.8.1.12</ecNumber>
    </recommendedName>
    <alternativeName>
        <fullName evidence="4">Molybdenum cofactor synthesis protein 2 large subunit</fullName>
    </alternativeName>
    <alternativeName>
        <fullName evidence="4">Molybdenum cofactor synthesis protein 2B</fullName>
        <shortName evidence="4">MOCS2B</shortName>
    </alternativeName>
</protein>
<dbReference type="OMA" id="HERKSCC"/>
<sequence>MSTSDILNPAPTATSAATSSLVEILESPTPLQTAKYTDFVRDSSCGAIATFEGTTRDTFGEKHVVSLQYESYAPMAVRQLKSICIAAKNAHSGVHRIAVAHRLGTVGVGEGSVFVAVSSIHRAEALDACRYVIDELKATVPIWKKEVYDNGEVWKENTEFVGKKVCCGHKVKVED</sequence>
<dbReference type="InterPro" id="IPR003448">
    <property type="entry name" value="Mopterin_biosynth_MoaE"/>
</dbReference>
<dbReference type="InterPro" id="IPR028888">
    <property type="entry name" value="MOCS2B_euk"/>
</dbReference>
<dbReference type="OrthoDB" id="5531344at2759"/>
<gene>
    <name evidence="5" type="ORF">ZOSMA_50G00320</name>
</gene>
<dbReference type="Gene3D" id="3.90.1170.40">
    <property type="entry name" value="Molybdopterin biosynthesis MoaE subunit"/>
    <property type="match status" value="1"/>
</dbReference>
<dbReference type="SUPFAM" id="SSF54690">
    <property type="entry name" value="Molybdopterin synthase subunit MoaE"/>
    <property type="match status" value="1"/>
</dbReference>
<dbReference type="EC" id="2.8.1.12" evidence="4"/>
<dbReference type="PANTHER" id="PTHR23404">
    <property type="entry name" value="MOLYBDOPTERIN SYNTHASE RELATED"/>
    <property type="match status" value="1"/>
</dbReference>